<sequence length="112" mass="11071">MRMTAGLLVPHRRRPTIGALYVGAVAAFAVLMLVLVAAGLVQPLAVAVVAVPLGPIGVLAAAFALPALQGPPSLALGAIVLAAVLAVAAVNVLLAAALARVSARRTAADLVR</sequence>
<feature type="transmembrane region" description="Helical" evidence="1">
    <location>
        <begin position="20"/>
        <end position="41"/>
    </location>
</feature>
<evidence type="ECO:0000313" key="2">
    <source>
        <dbReference type="EMBL" id="GAA4735793.1"/>
    </source>
</evidence>
<name>A0ABP8YQC3_9MICO</name>
<dbReference type="Proteomes" id="UP001500121">
    <property type="component" value="Unassembled WGS sequence"/>
</dbReference>
<dbReference type="EMBL" id="BAABLP010000001">
    <property type="protein sequence ID" value="GAA4735793.1"/>
    <property type="molecule type" value="Genomic_DNA"/>
</dbReference>
<protein>
    <submittedName>
        <fullName evidence="2">Uncharacterized protein</fullName>
    </submittedName>
</protein>
<keyword evidence="1" id="KW-0812">Transmembrane</keyword>
<proteinExistence type="predicted"/>
<reference evidence="3" key="1">
    <citation type="journal article" date="2019" name="Int. J. Syst. Evol. Microbiol.">
        <title>The Global Catalogue of Microorganisms (GCM) 10K type strain sequencing project: providing services to taxonomists for standard genome sequencing and annotation.</title>
        <authorList>
            <consortium name="The Broad Institute Genomics Platform"/>
            <consortium name="The Broad Institute Genome Sequencing Center for Infectious Disease"/>
            <person name="Wu L."/>
            <person name="Ma J."/>
        </authorList>
    </citation>
    <scope>NUCLEOTIDE SEQUENCE [LARGE SCALE GENOMIC DNA]</scope>
    <source>
        <strain evidence="3">JCM 19015</strain>
    </source>
</reference>
<evidence type="ECO:0000313" key="3">
    <source>
        <dbReference type="Proteomes" id="UP001500121"/>
    </source>
</evidence>
<feature type="transmembrane region" description="Helical" evidence="1">
    <location>
        <begin position="74"/>
        <end position="98"/>
    </location>
</feature>
<keyword evidence="1" id="KW-0472">Membrane</keyword>
<organism evidence="2 3">
    <name type="scientific">Amnibacterium soli</name>
    <dbReference type="NCBI Taxonomy" id="1282736"/>
    <lineage>
        <taxon>Bacteria</taxon>
        <taxon>Bacillati</taxon>
        <taxon>Actinomycetota</taxon>
        <taxon>Actinomycetes</taxon>
        <taxon>Micrococcales</taxon>
        <taxon>Microbacteriaceae</taxon>
        <taxon>Amnibacterium</taxon>
    </lineage>
</organism>
<keyword evidence="3" id="KW-1185">Reference proteome</keyword>
<feature type="transmembrane region" description="Helical" evidence="1">
    <location>
        <begin position="48"/>
        <end position="68"/>
    </location>
</feature>
<gene>
    <name evidence="2" type="ORF">GCM10025783_02210</name>
</gene>
<accession>A0ABP8YQC3</accession>
<keyword evidence="1" id="KW-1133">Transmembrane helix</keyword>
<evidence type="ECO:0000256" key="1">
    <source>
        <dbReference type="SAM" id="Phobius"/>
    </source>
</evidence>
<comment type="caution">
    <text evidence="2">The sequence shown here is derived from an EMBL/GenBank/DDBJ whole genome shotgun (WGS) entry which is preliminary data.</text>
</comment>